<feature type="transmembrane region" description="Helical" evidence="1">
    <location>
        <begin position="113"/>
        <end position="131"/>
    </location>
</feature>
<proteinExistence type="predicted"/>
<keyword evidence="1" id="KW-0812">Transmembrane</keyword>
<keyword evidence="1" id="KW-0472">Membrane</keyword>
<feature type="transmembrane region" description="Helical" evidence="1">
    <location>
        <begin position="90"/>
        <end position="107"/>
    </location>
</feature>
<sequence>MTISNRLGKMPSWQRPFVLLGMWSASITGVMYLLGHEFQIQSLLLGSHSILVWHGIAAMIASIALGSILPNHLKAGLKSKRKLLSGIGQLAFLLTLFITGALLYYGPEGMRDLVIMTHWLVGIVFTLVFLLHSTRARKLVFSY</sequence>
<comment type="caution">
    <text evidence="2">The sequence shown here is derived from an EMBL/GenBank/DDBJ whole genome shotgun (WGS) entry which is preliminary data.</text>
</comment>
<protein>
    <recommendedName>
        <fullName evidence="4">DUF4405 domain-containing protein</fullName>
    </recommendedName>
</protein>
<dbReference type="OrthoDB" id="9131663at2"/>
<evidence type="ECO:0008006" key="4">
    <source>
        <dbReference type="Google" id="ProtNLM"/>
    </source>
</evidence>
<evidence type="ECO:0000313" key="3">
    <source>
        <dbReference type="Proteomes" id="UP000229366"/>
    </source>
</evidence>
<dbReference type="Proteomes" id="UP000229366">
    <property type="component" value="Unassembled WGS sequence"/>
</dbReference>
<dbReference type="AlphaFoldDB" id="A0A2M8VQZ5"/>
<keyword evidence="1" id="KW-1133">Transmembrane helix</keyword>
<organism evidence="2 3">
    <name type="scientific">Polynucleobacter brandtiae</name>
    <dbReference type="NCBI Taxonomy" id="1938816"/>
    <lineage>
        <taxon>Bacteria</taxon>
        <taxon>Pseudomonadati</taxon>
        <taxon>Pseudomonadota</taxon>
        <taxon>Betaproteobacteria</taxon>
        <taxon>Burkholderiales</taxon>
        <taxon>Burkholderiaceae</taxon>
        <taxon>Polynucleobacter</taxon>
    </lineage>
</organism>
<dbReference type="RefSeq" id="WP_100379229.1">
    <property type="nucleotide sequence ID" value="NZ_CBCSBW010000002.1"/>
</dbReference>
<evidence type="ECO:0000313" key="2">
    <source>
        <dbReference type="EMBL" id="PJI79881.1"/>
    </source>
</evidence>
<feature type="transmembrane region" description="Helical" evidence="1">
    <location>
        <begin position="50"/>
        <end position="69"/>
    </location>
</feature>
<name>A0A2M8VQZ5_9BURK</name>
<feature type="transmembrane region" description="Helical" evidence="1">
    <location>
        <begin position="16"/>
        <end position="35"/>
    </location>
</feature>
<reference evidence="2 3" key="1">
    <citation type="submission" date="2017-11" db="EMBL/GenBank/DDBJ databases">
        <title>Genomic Encyclopedia of Type Strains, Phase III (KMG-III): the genomes of soil and plant-associated and newly described type strains.</title>
        <authorList>
            <person name="Whitman W."/>
        </authorList>
    </citation>
    <scope>NUCLEOTIDE SEQUENCE [LARGE SCALE GENOMIC DNA]</scope>
    <source>
        <strain evidence="2 3">UB-Domo-W1</strain>
    </source>
</reference>
<keyword evidence="3" id="KW-1185">Reference proteome</keyword>
<accession>A0A2M8VQZ5</accession>
<evidence type="ECO:0000256" key="1">
    <source>
        <dbReference type="SAM" id="Phobius"/>
    </source>
</evidence>
<gene>
    <name evidence="2" type="ORF">B0G85_0859</name>
</gene>
<dbReference type="EMBL" id="PGTX01000002">
    <property type="protein sequence ID" value="PJI79881.1"/>
    <property type="molecule type" value="Genomic_DNA"/>
</dbReference>